<dbReference type="PANTHER" id="PTHR15730">
    <property type="entry name" value="EXPERIMENTAL AUTOIMMUNE PROSTATITIS ANTIGEN 2-RELATED"/>
    <property type="match status" value="1"/>
</dbReference>
<reference evidence="4" key="1">
    <citation type="submission" date="2017-06" db="EMBL/GenBank/DDBJ databases">
        <authorList>
            <person name="Rodrigo-Torres L."/>
            <person name="Arahal R.D."/>
            <person name="Lucena T."/>
        </authorList>
    </citation>
    <scope>NUCLEOTIDE SEQUENCE [LARGE SCALE GENOMIC DNA]</scope>
    <source>
        <strain evidence="4">CECT 9192</strain>
    </source>
</reference>
<evidence type="ECO:0000259" key="2">
    <source>
        <dbReference type="PROSITE" id="PS51723"/>
    </source>
</evidence>
<keyword evidence="1" id="KW-0732">Signal</keyword>
<name>A0A1Y6MDX9_9GAMM</name>
<sequence>MKIIKRYSIFSYIFAFLGVFNSDVFASTPPGPPPPPIYPINENVIDTITVHPELSKSQLDSLMKQKLRPNRGLTHFIPTKIYVKSGEYLRLSPEPNRGVSVCINNLETKILCQQRVTFNYSSDFYLKAKVDGEVYIENLLKSDDNVTTVTITGGHEMPVFRLGDHTDNDFVAMLNEATTPNIHLMSPTMIITGPIAKFKSYGVTDPTALMEGWENIITWGQQDYGFSSDLAPNHQPMSHKVLFLDVGEEGSGLMFATRYHLGTGTDYAFNRVVKTSILLTDDGWGPWHEYGHTLQPFYMQFKGMTEVTTNITSQKVKKALGYNSQLEDRWDSQIFPYLEQPNDIKDYFNDDIRLLTKLGMFWQLDLAFGPRFYQRMSIIMRNAYQQDPTLYNDNFDTLVQRFIRVASLTTGYDLRDYFIQWGVSISDETQAEMNDYVNLASSANLWKNTDLVTVEKNHEFGRDVAIHYRHRQEKIKLTYDYFRTWLPNQRATVYLNNRYIGEIENNQSEQFTIKLDQENALVKAVLKQPLNRGDKIKVVFEAPQSDTATYKYKVNDIRMWANSDKDKITVKVKRSRFNQDDFSLHAYSNGYLIFSCGNNACEHADVTFRNNKVIISKQFQLTPNQPVTVVIGKQNSQLENVIYAN</sequence>
<gene>
    <name evidence="3" type="ORF">PAND9192_01501</name>
</gene>
<feature type="chain" id="PRO_5013277924" description="Peptidase M60 domain-containing protein" evidence="1">
    <location>
        <begin position="27"/>
        <end position="645"/>
    </location>
</feature>
<protein>
    <recommendedName>
        <fullName evidence="2">Peptidase M60 domain-containing protein</fullName>
    </recommendedName>
</protein>
<dbReference type="InterPro" id="IPR031161">
    <property type="entry name" value="Peptidase_M60_dom"/>
</dbReference>
<dbReference type="InterPro" id="IPR051244">
    <property type="entry name" value="TCAF"/>
</dbReference>
<feature type="domain" description="Peptidase M60" evidence="2">
    <location>
        <begin position="74"/>
        <end position="369"/>
    </location>
</feature>
<feature type="signal peptide" evidence="1">
    <location>
        <begin position="1"/>
        <end position="26"/>
    </location>
</feature>
<organism evidence="3 4">
    <name type="scientific">Photobacterium andalusiense</name>
    <dbReference type="NCBI Taxonomy" id="2204296"/>
    <lineage>
        <taxon>Bacteria</taxon>
        <taxon>Pseudomonadati</taxon>
        <taxon>Pseudomonadota</taxon>
        <taxon>Gammaproteobacteria</taxon>
        <taxon>Vibrionales</taxon>
        <taxon>Vibrionaceae</taxon>
        <taxon>Photobacterium</taxon>
    </lineage>
</organism>
<dbReference type="PROSITE" id="PS51723">
    <property type="entry name" value="PEPTIDASE_M60"/>
    <property type="match status" value="1"/>
</dbReference>
<dbReference type="InterPro" id="IPR042279">
    <property type="entry name" value="Pep_M60_3"/>
</dbReference>
<accession>A0A1Y6MDX9</accession>
<dbReference type="Pfam" id="PF13402">
    <property type="entry name" value="Peptidase_M60"/>
    <property type="match status" value="1"/>
</dbReference>
<dbReference type="SMART" id="SM01276">
    <property type="entry name" value="M60-like"/>
    <property type="match status" value="1"/>
</dbReference>
<dbReference type="Proteomes" id="UP000195719">
    <property type="component" value="Unassembled WGS sequence"/>
</dbReference>
<evidence type="ECO:0000256" key="1">
    <source>
        <dbReference type="SAM" id="SignalP"/>
    </source>
</evidence>
<dbReference type="Gene3D" id="3.40.390.80">
    <property type="entry name" value="Peptidase M60, enhancin-like domain 2"/>
    <property type="match status" value="1"/>
</dbReference>
<evidence type="ECO:0000313" key="4">
    <source>
        <dbReference type="Proteomes" id="UP000195719"/>
    </source>
</evidence>
<keyword evidence="4" id="KW-1185">Reference proteome</keyword>
<dbReference type="AlphaFoldDB" id="A0A1Y6MDX9"/>
<evidence type="ECO:0000313" key="3">
    <source>
        <dbReference type="EMBL" id="SMY34787.1"/>
    </source>
</evidence>
<dbReference type="EMBL" id="FYAJ01000002">
    <property type="protein sequence ID" value="SMY34787.1"/>
    <property type="molecule type" value="Genomic_DNA"/>
</dbReference>
<dbReference type="RefSeq" id="WP_087853230.1">
    <property type="nucleotide sequence ID" value="NZ_FYAJ01000002.1"/>
</dbReference>
<proteinExistence type="predicted"/>
<dbReference type="PANTHER" id="PTHR15730:SF5">
    <property type="entry name" value="SI:CH211-210B2.2-RELATED"/>
    <property type="match status" value="1"/>
</dbReference>
<dbReference type="Gene3D" id="1.10.390.30">
    <property type="entry name" value="Peptidase M60, enhancin-like domain 3"/>
    <property type="match status" value="1"/>
</dbReference>